<dbReference type="Gene3D" id="3.40.50.410">
    <property type="entry name" value="von Willebrand factor, type A domain"/>
    <property type="match status" value="1"/>
</dbReference>
<dbReference type="Proteomes" id="UP000199320">
    <property type="component" value="Unassembled WGS sequence"/>
</dbReference>
<reference evidence="4" key="1">
    <citation type="submission" date="2016-10" db="EMBL/GenBank/DDBJ databases">
        <authorList>
            <person name="de Groot N.N."/>
        </authorList>
    </citation>
    <scope>NUCLEOTIDE SEQUENCE [LARGE SCALE GENOMIC DNA]</scope>
    <source>
        <strain evidence="4">CDM_6</strain>
    </source>
</reference>
<proteinExistence type="predicted"/>
<dbReference type="SUPFAM" id="SSF53300">
    <property type="entry name" value="vWA-like"/>
    <property type="match status" value="1"/>
</dbReference>
<dbReference type="Pfam" id="PF00092">
    <property type="entry name" value="VWA"/>
    <property type="match status" value="1"/>
</dbReference>
<accession>A0A1I0HQP6</accession>
<dbReference type="EMBL" id="FOIC01000014">
    <property type="protein sequence ID" value="SET85468.1"/>
    <property type="molecule type" value="Genomic_DNA"/>
</dbReference>
<gene>
    <name evidence="3" type="ORF">BDK88_4393</name>
    <name evidence="4" type="ORF">SAMN04488694_11468</name>
</gene>
<evidence type="ECO:0000313" key="6">
    <source>
        <dbReference type="Proteomes" id="UP000291097"/>
    </source>
</evidence>
<feature type="region of interest" description="Disordered" evidence="1">
    <location>
        <begin position="160"/>
        <end position="211"/>
    </location>
</feature>
<dbReference type="InterPro" id="IPR002035">
    <property type="entry name" value="VWF_A"/>
</dbReference>
<evidence type="ECO:0000313" key="5">
    <source>
        <dbReference type="Proteomes" id="UP000199320"/>
    </source>
</evidence>
<name>A0A1I0HQP6_9EURY</name>
<reference evidence="5" key="2">
    <citation type="submission" date="2016-10" db="EMBL/GenBank/DDBJ databases">
        <authorList>
            <person name="Varghese N."/>
            <person name="Submissions S."/>
        </authorList>
    </citation>
    <scope>NUCLEOTIDE SEQUENCE [LARGE SCALE GENOMIC DNA]</scope>
    <source>
        <strain evidence="5">CDM_6</strain>
    </source>
</reference>
<dbReference type="RefSeq" id="WP_338143231.1">
    <property type="nucleotide sequence ID" value="NZ_SHMP01000011.1"/>
</dbReference>
<dbReference type="EMBL" id="SHMP01000011">
    <property type="protein sequence ID" value="RZV05149.1"/>
    <property type="molecule type" value="Genomic_DNA"/>
</dbReference>
<feature type="domain" description="VWFA" evidence="2">
    <location>
        <begin position="10"/>
        <end position="154"/>
    </location>
</feature>
<dbReference type="CDD" id="cd00198">
    <property type="entry name" value="vWFA"/>
    <property type="match status" value="1"/>
</dbReference>
<protein>
    <submittedName>
        <fullName evidence="4">von Willebrand factor type A domain-containing protein</fullName>
    </submittedName>
</protein>
<dbReference type="SMART" id="SM00327">
    <property type="entry name" value="VWA"/>
    <property type="match status" value="1"/>
</dbReference>
<organism evidence="4 5">
    <name type="scientific">Natrinema hispanicum</name>
    <dbReference type="NCBI Taxonomy" id="392421"/>
    <lineage>
        <taxon>Archaea</taxon>
        <taxon>Methanobacteriati</taxon>
        <taxon>Methanobacteriota</taxon>
        <taxon>Stenosarchaea group</taxon>
        <taxon>Halobacteria</taxon>
        <taxon>Halobacteriales</taxon>
        <taxon>Natrialbaceae</taxon>
        <taxon>Natrinema</taxon>
    </lineage>
</organism>
<evidence type="ECO:0000256" key="1">
    <source>
        <dbReference type="SAM" id="MobiDB-lite"/>
    </source>
</evidence>
<dbReference type="AlphaFoldDB" id="A0A1I0HQP6"/>
<sequence length="211" mass="23283">MTFTLCMETHITFVLDSSGSMAAIEDDTKGGFNSFLEEQRDEPGSATVTLYDFNTNVSRAYEGESIEDAPKLDDNYTPSGRTALHDAIATAIDETTDYLATIEESNRPSNVIVVVLTDGKENASETTENIVRDIVEQRREKHGWEFLFVGANQDAALTASSMGMDPNRSLDMDHSGEGARNAYQSTSERISQARREGSTGGYTDEDRRKQD</sequence>
<dbReference type="PROSITE" id="PS50234">
    <property type="entry name" value="VWFA"/>
    <property type="match status" value="1"/>
</dbReference>
<feature type="compositionally biased region" description="Basic and acidic residues" evidence="1">
    <location>
        <begin position="168"/>
        <end position="177"/>
    </location>
</feature>
<dbReference type="InterPro" id="IPR036465">
    <property type="entry name" value="vWFA_dom_sf"/>
</dbReference>
<evidence type="ECO:0000313" key="3">
    <source>
        <dbReference type="EMBL" id="RZV05149.1"/>
    </source>
</evidence>
<reference evidence="3 6" key="3">
    <citation type="submission" date="2019-02" db="EMBL/GenBank/DDBJ databases">
        <title>Genomic Encyclopedia of Archaeal and Bacterial Type Strains, Phase II (KMG-II): from individual species to whole genera.</title>
        <authorList>
            <person name="Goeker M."/>
        </authorList>
    </citation>
    <scope>NUCLEOTIDE SEQUENCE [LARGE SCALE GENOMIC DNA]</scope>
    <source>
        <strain evidence="3 6">DSM 18328</strain>
    </source>
</reference>
<dbReference type="Proteomes" id="UP000291097">
    <property type="component" value="Unassembled WGS sequence"/>
</dbReference>
<keyword evidence="5" id="KW-1185">Reference proteome</keyword>
<evidence type="ECO:0000259" key="2">
    <source>
        <dbReference type="PROSITE" id="PS50234"/>
    </source>
</evidence>
<evidence type="ECO:0000313" key="4">
    <source>
        <dbReference type="EMBL" id="SET85468.1"/>
    </source>
</evidence>